<dbReference type="InterPro" id="IPR001980">
    <property type="entry name" value="PPAT"/>
</dbReference>
<keyword evidence="6 9" id="KW-0460">Magnesium</keyword>
<dbReference type="STRING" id="1034346.GCA_000313565_03259"/>
<dbReference type="OrthoDB" id="9806661at2"/>
<reference evidence="12 13" key="1">
    <citation type="submission" date="2018-05" db="EMBL/GenBank/DDBJ databases">
        <title>Genomic Encyclopedia of Type Strains, Phase IV (KMG-IV): sequencing the most valuable type-strain genomes for metagenomic binning, comparative biology and taxonomic classification.</title>
        <authorList>
            <person name="Goeker M."/>
        </authorList>
    </citation>
    <scope>NUCLEOTIDE SEQUENCE [LARGE SCALE GENOMIC DNA]</scope>
    <source>
        <strain evidence="12 13">JC118</strain>
    </source>
</reference>
<dbReference type="EC" id="2.7.7.3" evidence="9"/>
<evidence type="ECO:0000313" key="14">
    <source>
        <dbReference type="Proteomes" id="UP001276902"/>
    </source>
</evidence>
<evidence type="ECO:0000256" key="9">
    <source>
        <dbReference type="HAMAP-Rule" id="MF_00151"/>
    </source>
</evidence>
<evidence type="ECO:0000256" key="6">
    <source>
        <dbReference type="ARBA" id="ARBA00022842"/>
    </source>
</evidence>
<feature type="binding site" evidence="9">
    <location>
        <begin position="89"/>
        <end position="91"/>
    </location>
    <ligand>
        <name>ATP</name>
        <dbReference type="ChEBI" id="CHEBI:30616"/>
    </ligand>
</feature>
<keyword evidence="1 9" id="KW-0963">Cytoplasm</keyword>
<keyword evidence="3 9" id="KW-0548">Nucleotidyltransferase</keyword>
<dbReference type="PRINTS" id="PR01020">
    <property type="entry name" value="LPSBIOSNTHSS"/>
</dbReference>
<evidence type="ECO:0000256" key="3">
    <source>
        <dbReference type="ARBA" id="ARBA00022695"/>
    </source>
</evidence>
<comment type="subcellular location">
    <subcellularLocation>
        <location evidence="9">Cytoplasm</location>
    </subcellularLocation>
</comment>
<feature type="binding site" evidence="9">
    <location>
        <position position="88"/>
    </location>
    <ligand>
        <name>substrate</name>
    </ligand>
</feature>
<dbReference type="PANTHER" id="PTHR21342:SF1">
    <property type="entry name" value="PHOSPHOPANTETHEINE ADENYLYLTRANSFERASE"/>
    <property type="match status" value="1"/>
</dbReference>
<dbReference type="GeneID" id="94442358"/>
<evidence type="ECO:0000256" key="5">
    <source>
        <dbReference type="ARBA" id="ARBA00022840"/>
    </source>
</evidence>
<sequence>MNRKAVYPGTFDPMTRGHLNIIERASAMYDEVIVLIMYNGVKKCTFTELERKEMIERETTHLNNVKVHIGQGLTVHTASALGAEVMIRGIRATSDYEYELQIATANMMLDPKVETVFLMSRPEYSFVSSTTVKEIAMFHGELSNFVTPYVRQCLMQKYQ</sequence>
<comment type="similarity">
    <text evidence="9">Belongs to the bacterial CoaD family.</text>
</comment>
<keyword evidence="13" id="KW-1185">Reference proteome</keyword>
<protein>
    <recommendedName>
        <fullName evidence="9">Phosphopantetheine adenylyltransferase</fullName>
        <ecNumber evidence="9">2.7.7.3</ecNumber>
    </recommendedName>
    <alternativeName>
        <fullName evidence="9">Dephospho-CoA pyrophosphorylase</fullName>
    </alternativeName>
    <alternativeName>
        <fullName evidence="9">Pantetheine-phosphate adenylyltransferase</fullName>
        <shortName evidence="9">PPAT</shortName>
    </alternativeName>
</protein>
<proteinExistence type="inferred from homology"/>
<dbReference type="PANTHER" id="PTHR21342">
    <property type="entry name" value="PHOSPHOPANTETHEINE ADENYLYLTRANSFERASE"/>
    <property type="match status" value="1"/>
</dbReference>
<evidence type="ECO:0000256" key="1">
    <source>
        <dbReference type="ARBA" id="ARBA00022490"/>
    </source>
</evidence>
<gene>
    <name evidence="9 11" type="primary">coaD</name>
    <name evidence="12" type="ORF">DES51_11195</name>
    <name evidence="11" type="ORF">MQE39_11640</name>
</gene>
<dbReference type="Proteomes" id="UP001276902">
    <property type="component" value="Unassembled WGS sequence"/>
</dbReference>
<feature type="binding site" evidence="9">
    <location>
        <position position="74"/>
    </location>
    <ligand>
        <name>substrate</name>
    </ligand>
</feature>
<dbReference type="GO" id="GO:0005737">
    <property type="term" value="C:cytoplasm"/>
    <property type="evidence" value="ECO:0007669"/>
    <property type="project" value="UniProtKB-SubCell"/>
</dbReference>
<dbReference type="CDD" id="cd02163">
    <property type="entry name" value="PPAT"/>
    <property type="match status" value="1"/>
</dbReference>
<evidence type="ECO:0000256" key="4">
    <source>
        <dbReference type="ARBA" id="ARBA00022741"/>
    </source>
</evidence>
<keyword evidence="5 9" id="KW-0067">ATP-binding</keyword>
<feature type="binding site" evidence="9">
    <location>
        <position position="18"/>
    </location>
    <ligand>
        <name>ATP</name>
        <dbReference type="ChEBI" id="CHEBI:30616"/>
    </ligand>
</feature>
<dbReference type="EMBL" id="JALDAW010000016">
    <property type="protein sequence ID" value="MDY5168766.1"/>
    <property type="molecule type" value="Genomic_DNA"/>
</dbReference>
<keyword evidence="4 9" id="KW-0547">Nucleotide-binding</keyword>
<dbReference type="InterPro" id="IPR014729">
    <property type="entry name" value="Rossmann-like_a/b/a_fold"/>
</dbReference>
<dbReference type="SUPFAM" id="SSF52374">
    <property type="entry name" value="Nucleotidylyl transferase"/>
    <property type="match status" value="1"/>
</dbReference>
<dbReference type="InterPro" id="IPR004821">
    <property type="entry name" value="Cyt_trans-like"/>
</dbReference>
<feature type="binding site" evidence="9">
    <location>
        <position position="99"/>
    </location>
    <ligand>
        <name>ATP</name>
        <dbReference type="ChEBI" id="CHEBI:30616"/>
    </ligand>
</feature>
<comment type="cofactor">
    <cofactor evidence="9">
        <name>Mg(2+)</name>
        <dbReference type="ChEBI" id="CHEBI:18420"/>
    </cofactor>
</comment>
<dbReference type="GO" id="GO:0015937">
    <property type="term" value="P:coenzyme A biosynthetic process"/>
    <property type="evidence" value="ECO:0007669"/>
    <property type="project" value="UniProtKB-UniRule"/>
</dbReference>
<dbReference type="NCBIfam" id="TIGR00125">
    <property type="entry name" value="cyt_tran_rel"/>
    <property type="match status" value="1"/>
</dbReference>
<dbReference type="AlphaFoldDB" id="A0A2V2FZD4"/>
<dbReference type="EMBL" id="QJKH01000011">
    <property type="protein sequence ID" value="PXX77343.1"/>
    <property type="molecule type" value="Genomic_DNA"/>
</dbReference>
<accession>A0A2V2FZD4</accession>
<evidence type="ECO:0000313" key="13">
    <source>
        <dbReference type="Proteomes" id="UP000247612"/>
    </source>
</evidence>
<comment type="caution">
    <text evidence="11">The sequence shown here is derived from an EMBL/GenBank/DDBJ whole genome shotgun (WGS) entry which is preliminary data.</text>
</comment>
<evidence type="ECO:0000313" key="12">
    <source>
        <dbReference type="EMBL" id="PXX77343.1"/>
    </source>
</evidence>
<dbReference type="NCBIfam" id="TIGR01510">
    <property type="entry name" value="coaD_prev_kdtB"/>
    <property type="match status" value="1"/>
</dbReference>
<dbReference type="RefSeq" id="WP_022939537.1">
    <property type="nucleotide sequence ID" value="NZ_BAABZA010000003.1"/>
</dbReference>
<dbReference type="GO" id="GO:0005524">
    <property type="term" value="F:ATP binding"/>
    <property type="evidence" value="ECO:0007669"/>
    <property type="project" value="UniProtKB-KW"/>
</dbReference>
<comment type="function">
    <text evidence="9">Reversibly transfers an adenylyl group from ATP to 4'-phosphopantetheine, yielding dephospho-CoA (dPCoA) and pyrophosphate.</text>
</comment>
<dbReference type="Gene3D" id="3.40.50.620">
    <property type="entry name" value="HUPs"/>
    <property type="match status" value="1"/>
</dbReference>
<evidence type="ECO:0000256" key="7">
    <source>
        <dbReference type="ARBA" id="ARBA00022993"/>
    </source>
</evidence>
<feature type="domain" description="Cytidyltransferase-like" evidence="10">
    <location>
        <begin position="6"/>
        <end position="134"/>
    </location>
</feature>
<dbReference type="Pfam" id="PF01467">
    <property type="entry name" value="CTP_transf_like"/>
    <property type="match status" value="1"/>
</dbReference>
<name>A0A2V2FZD4_9FIRM</name>
<feature type="binding site" evidence="9">
    <location>
        <position position="10"/>
    </location>
    <ligand>
        <name>substrate</name>
    </ligand>
</feature>
<keyword evidence="2 9" id="KW-0808">Transferase</keyword>
<feature type="binding site" evidence="9">
    <location>
        <begin position="10"/>
        <end position="11"/>
    </location>
    <ligand>
        <name>ATP</name>
        <dbReference type="ChEBI" id="CHEBI:30616"/>
    </ligand>
</feature>
<comment type="pathway">
    <text evidence="9">Cofactor biosynthesis; coenzyme A biosynthesis; CoA from (R)-pantothenate: step 4/5.</text>
</comment>
<feature type="binding site" evidence="9">
    <location>
        <begin position="124"/>
        <end position="130"/>
    </location>
    <ligand>
        <name>ATP</name>
        <dbReference type="ChEBI" id="CHEBI:30616"/>
    </ligand>
</feature>
<evidence type="ECO:0000259" key="10">
    <source>
        <dbReference type="Pfam" id="PF01467"/>
    </source>
</evidence>
<feature type="site" description="Transition state stabilizer" evidence="9">
    <location>
        <position position="18"/>
    </location>
</feature>
<evidence type="ECO:0000313" key="11">
    <source>
        <dbReference type="EMBL" id="MDY5168766.1"/>
    </source>
</evidence>
<dbReference type="HAMAP" id="MF_00151">
    <property type="entry name" value="PPAT_bact"/>
    <property type="match status" value="1"/>
</dbReference>
<comment type="catalytic activity">
    <reaction evidence="8 9">
        <text>(R)-4'-phosphopantetheine + ATP + H(+) = 3'-dephospho-CoA + diphosphate</text>
        <dbReference type="Rhea" id="RHEA:19801"/>
        <dbReference type="ChEBI" id="CHEBI:15378"/>
        <dbReference type="ChEBI" id="CHEBI:30616"/>
        <dbReference type="ChEBI" id="CHEBI:33019"/>
        <dbReference type="ChEBI" id="CHEBI:57328"/>
        <dbReference type="ChEBI" id="CHEBI:61723"/>
        <dbReference type="EC" id="2.7.7.3"/>
    </reaction>
</comment>
<evidence type="ECO:0000256" key="2">
    <source>
        <dbReference type="ARBA" id="ARBA00022679"/>
    </source>
</evidence>
<feature type="binding site" evidence="9">
    <location>
        <position position="42"/>
    </location>
    <ligand>
        <name>substrate</name>
    </ligand>
</feature>
<dbReference type="GO" id="GO:0004595">
    <property type="term" value="F:pantetheine-phosphate adenylyltransferase activity"/>
    <property type="evidence" value="ECO:0007669"/>
    <property type="project" value="UniProtKB-UniRule"/>
</dbReference>
<organism evidence="11 14">
    <name type="scientific">Dielma fastidiosa</name>
    <dbReference type="NCBI Taxonomy" id="1034346"/>
    <lineage>
        <taxon>Bacteria</taxon>
        <taxon>Bacillati</taxon>
        <taxon>Bacillota</taxon>
        <taxon>Erysipelotrichia</taxon>
        <taxon>Erysipelotrichales</taxon>
        <taxon>Erysipelotrichaceae</taxon>
        <taxon>Dielma</taxon>
    </lineage>
</organism>
<evidence type="ECO:0000256" key="8">
    <source>
        <dbReference type="ARBA" id="ARBA00029346"/>
    </source>
</evidence>
<reference evidence="11" key="2">
    <citation type="submission" date="2022-03" db="EMBL/GenBank/DDBJ databases">
        <title>First case of bacteraemia caused by Dielma fastidiosa in a patient hospitalised with diverticulitis.</title>
        <authorList>
            <person name="Forman-Ankjaer B."/>
            <person name="Hvid-Jensen F."/>
            <person name="Kobel C.M."/>
            <person name="Greve T."/>
        </authorList>
    </citation>
    <scope>NUCLEOTIDE SEQUENCE</scope>
    <source>
        <strain evidence="11">AUH_DF_2021</strain>
    </source>
</reference>
<keyword evidence="7 9" id="KW-0173">Coenzyme A biosynthesis</keyword>
<dbReference type="UniPathway" id="UPA00241">
    <property type="reaction ID" value="UER00355"/>
</dbReference>
<comment type="subunit">
    <text evidence="9">Homohexamer.</text>
</comment>
<dbReference type="Proteomes" id="UP000247612">
    <property type="component" value="Unassembled WGS sequence"/>
</dbReference>